<protein>
    <submittedName>
        <fullName evidence="3">GGDEF domain-containing protein</fullName>
    </submittedName>
</protein>
<dbReference type="PANTHER" id="PTHR45138:SF9">
    <property type="entry name" value="DIGUANYLATE CYCLASE DGCM-RELATED"/>
    <property type="match status" value="1"/>
</dbReference>
<dbReference type="GO" id="GO:0005886">
    <property type="term" value="C:plasma membrane"/>
    <property type="evidence" value="ECO:0007669"/>
    <property type="project" value="TreeGrafter"/>
</dbReference>
<keyword evidence="1" id="KW-0812">Transmembrane</keyword>
<evidence type="ECO:0000256" key="1">
    <source>
        <dbReference type="SAM" id="Phobius"/>
    </source>
</evidence>
<feature type="transmembrane region" description="Helical" evidence="1">
    <location>
        <begin position="147"/>
        <end position="172"/>
    </location>
</feature>
<dbReference type="Gene3D" id="3.30.70.270">
    <property type="match status" value="1"/>
</dbReference>
<feature type="transmembrane region" description="Helical" evidence="1">
    <location>
        <begin position="16"/>
        <end position="39"/>
    </location>
</feature>
<feature type="transmembrane region" description="Helical" evidence="1">
    <location>
        <begin position="80"/>
        <end position="96"/>
    </location>
</feature>
<feature type="domain" description="GGDEF" evidence="2">
    <location>
        <begin position="232"/>
        <end position="363"/>
    </location>
</feature>
<feature type="transmembrane region" description="Helical" evidence="1">
    <location>
        <begin position="102"/>
        <end position="118"/>
    </location>
</feature>
<dbReference type="InterPro" id="IPR050469">
    <property type="entry name" value="Diguanylate_Cyclase"/>
</dbReference>
<dbReference type="AlphaFoldDB" id="A0A3G3JZ96"/>
<feature type="transmembrane region" description="Helical" evidence="1">
    <location>
        <begin position="51"/>
        <end position="73"/>
    </location>
</feature>
<gene>
    <name evidence="3" type="ORF">EAV92_13905</name>
</gene>
<reference evidence="3 4" key="1">
    <citation type="submission" date="2018-10" db="EMBL/GenBank/DDBJ databases">
        <title>Genome Sequence of Cohnella sp.</title>
        <authorList>
            <person name="Srinivasan S."/>
            <person name="Kim M.K."/>
        </authorList>
    </citation>
    <scope>NUCLEOTIDE SEQUENCE [LARGE SCALE GENOMIC DNA]</scope>
    <source>
        <strain evidence="3 4">18JY8-7</strain>
    </source>
</reference>
<dbReference type="GO" id="GO:0043709">
    <property type="term" value="P:cell adhesion involved in single-species biofilm formation"/>
    <property type="evidence" value="ECO:0007669"/>
    <property type="project" value="TreeGrafter"/>
</dbReference>
<proteinExistence type="predicted"/>
<dbReference type="KEGG" id="coh:EAV92_13905"/>
<dbReference type="PANTHER" id="PTHR45138">
    <property type="entry name" value="REGULATORY COMPONENTS OF SENSORY TRANSDUCTION SYSTEM"/>
    <property type="match status" value="1"/>
</dbReference>
<dbReference type="InterPro" id="IPR029787">
    <property type="entry name" value="Nucleotide_cyclase"/>
</dbReference>
<dbReference type="Pfam" id="PF00990">
    <property type="entry name" value="GGDEF"/>
    <property type="match status" value="1"/>
</dbReference>
<organism evidence="3 4">
    <name type="scientific">Cohnella candidum</name>
    <dbReference type="NCBI Taxonomy" id="2674991"/>
    <lineage>
        <taxon>Bacteria</taxon>
        <taxon>Bacillati</taxon>
        <taxon>Bacillota</taxon>
        <taxon>Bacilli</taxon>
        <taxon>Bacillales</taxon>
        <taxon>Paenibacillaceae</taxon>
        <taxon>Cohnella</taxon>
    </lineage>
</organism>
<dbReference type="EMBL" id="CP033433">
    <property type="protein sequence ID" value="AYQ73575.1"/>
    <property type="molecule type" value="Genomic_DNA"/>
</dbReference>
<keyword evidence="4" id="KW-1185">Reference proteome</keyword>
<dbReference type="CDD" id="cd01949">
    <property type="entry name" value="GGDEF"/>
    <property type="match status" value="1"/>
</dbReference>
<dbReference type="PROSITE" id="PS50887">
    <property type="entry name" value="GGDEF"/>
    <property type="match status" value="1"/>
</dbReference>
<evidence type="ECO:0000313" key="3">
    <source>
        <dbReference type="EMBL" id="AYQ73575.1"/>
    </source>
</evidence>
<dbReference type="Proteomes" id="UP000269097">
    <property type="component" value="Chromosome"/>
</dbReference>
<dbReference type="GO" id="GO:0052621">
    <property type="term" value="F:diguanylate cyclase activity"/>
    <property type="evidence" value="ECO:0007669"/>
    <property type="project" value="TreeGrafter"/>
</dbReference>
<dbReference type="GO" id="GO:1902201">
    <property type="term" value="P:negative regulation of bacterial-type flagellum-dependent cell motility"/>
    <property type="evidence" value="ECO:0007669"/>
    <property type="project" value="TreeGrafter"/>
</dbReference>
<name>A0A3G3JZ96_9BACL</name>
<dbReference type="InterPro" id="IPR043128">
    <property type="entry name" value="Rev_trsase/Diguanyl_cyclase"/>
</dbReference>
<feature type="transmembrane region" description="Helical" evidence="1">
    <location>
        <begin position="123"/>
        <end position="141"/>
    </location>
</feature>
<dbReference type="NCBIfam" id="TIGR00254">
    <property type="entry name" value="GGDEF"/>
    <property type="match status" value="1"/>
</dbReference>
<dbReference type="RefSeq" id="WP_123041659.1">
    <property type="nucleotide sequence ID" value="NZ_CP033433.1"/>
</dbReference>
<sequence length="378" mass="42359">MSLPSMEFNQKRWNRLLLNGFWVVLALATAVEILYMYFVTELSAAEFFPRYVALPTLMMLGVVLSAEGCVRYLAPKYHDYFLIEASTLLAVIVTAIHSSLDYLLFFLFFPIMISIFYFQYKKLAFAIANTFASLYILYMLNVDIHTLISPIGLVSMTVLISVYSGIAFGVLTRGREALQHLRSSYESNQELLVRNILMDKLAKTDALTDTYNHMAYHEYVEKLVEQADQGSLHLQIAVMDIDNFKKVNDTYGHRAGDAVLREVAAIARSKVGANDFVARYGGEEFVILFTELEYPAAYDSVEEIRRTVAETPHDSLGGLPVTISIGINRYEPGMGKEKFFQGADAALYAAKRSGKNRTVAAEAMNVSQEAAAASEDNR</sequence>
<dbReference type="SUPFAM" id="SSF55073">
    <property type="entry name" value="Nucleotide cyclase"/>
    <property type="match status" value="1"/>
</dbReference>
<evidence type="ECO:0000313" key="4">
    <source>
        <dbReference type="Proteomes" id="UP000269097"/>
    </source>
</evidence>
<dbReference type="SMART" id="SM00267">
    <property type="entry name" value="GGDEF"/>
    <property type="match status" value="1"/>
</dbReference>
<accession>A0A3G3JZ96</accession>
<dbReference type="InterPro" id="IPR000160">
    <property type="entry name" value="GGDEF_dom"/>
</dbReference>
<dbReference type="FunFam" id="3.30.70.270:FF:000001">
    <property type="entry name" value="Diguanylate cyclase domain protein"/>
    <property type="match status" value="1"/>
</dbReference>
<evidence type="ECO:0000259" key="2">
    <source>
        <dbReference type="PROSITE" id="PS50887"/>
    </source>
</evidence>
<keyword evidence="1" id="KW-0472">Membrane</keyword>
<keyword evidence="1" id="KW-1133">Transmembrane helix</keyword>